<keyword evidence="5 9" id="KW-0560">Oxidoreductase</keyword>
<dbReference type="InterPro" id="IPR002401">
    <property type="entry name" value="Cyt_P450_E_grp-I"/>
</dbReference>
<keyword evidence="3 8" id="KW-0349">Heme</keyword>
<protein>
    <submittedName>
        <fullName evidence="11">Cytochrome P450 3075A4</fullName>
    </submittedName>
</protein>
<dbReference type="GO" id="GO:0020037">
    <property type="term" value="F:heme binding"/>
    <property type="evidence" value="ECO:0007669"/>
    <property type="project" value="InterPro"/>
</dbReference>
<evidence type="ECO:0000256" key="5">
    <source>
        <dbReference type="ARBA" id="ARBA00023002"/>
    </source>
</evidence>
<dbReference type="InterPro" id="IPR036396">
    <property type="entry name" value="Cyt_P450_sf"/>
</dbReference>
<dbReference type="GO" id="GO:0008395">
    <property type="term" value="F:steroid hydroxylase activity"/>
    <property type="evidence" value="ECO:0007669"/>
    <property type="project" value="TreeGrafter"/>
</dbReference>
<evidence type="ECO:0000256" key="8">
    <source>
        <dbReference type="PIRSR" id="PIRSR602401-1"/>
    </source>
</evidence>
<keyword evidence="10" id="KW-0732">Signal</keyword>
<comment type="cofactor">
    <cofactor evidence="1 8">
        <name>heme</name>
        <dbReference type="ChEBI" id="CHEBI:30413"/>
    </cofactor>
</comment>
<evidence type="ECO:0000256" key="9">
    <source>
        <dbReference type="RuleBase" id="RU000461"/>
    </source>
</evidence>
<dbReference type="GO" id="GO:0005506">
    <property type="term" value="F:iron ion binding"/>
    <property type="evidence" value="ECO:0007669"/>
    <property type="project" value="InterPro"/>
</dbReference>
<dbReference type="GO" id="GO:0006805">
    <property type="term" value="P:xenobiotic metabolic process"/>
    <property type="evidence" value="ECO:0007669"/>
    <property type="project" value="TreeGrafter"/>
</dbReference>
<evidence type="ECO:0000256" key="6">
    <source>
        <dbReference type="ARBA" id="ARBA00023004"/>
    </source>
</evidence>
<feature type="chain" id="PRO_5002516957" evidence="10">
    <location>
        <begin position="24"/>
        <end position="518"/>
    </location>
</feature>
<dbReference type="Pfam" id="PF00067">
    <property type="entry name" value="p450"/>
    <property type="match status" value="1"/>
</dbReference>
<evidence type="ECO:0000256" key="1">
    <source>
        <dbReference type="ARBA" id="ARBA00001971"/>
    </source>
</evidence>
<sequence>MIVQVTLILGLAIIWWIRKSSKPAHFPPGPPRYPVLGSYYATIKPGESKPNLFWTIRKFAKDYGSVFGFYLSNTPFVVVTEFEDLKEVLKRDELAARGPNEPGNRFRPGWNTIAKVDPEVNKGRNPGVIGGNGRYWKEQRRFLLRNLRDFGFGKSSMEESLQDEAQKLIKFLKTKSDKPIDLNRTMNISIVNALWGILVGERLELTDPKLLKILTAFDELLRGNNGNSSLARLLPFKSMALWPGFKHWTGFEAARKVFEDLQNFVKPYIDEHSSTLDTDNVRDFMDLMLLEVKNCKDPESSFFGETGHFALFNNMIDLFIAGMETTSSALLWTILYMLHYPDIQARVHAELDEVVGKDRPPSLDDKPNLHFTNAVLLESFRVTSFVPMSVPHYALADIKLRDYVIPKGCVVLPSLFHVMYDEKHFANPKTFHPDRFIDESGHFVDDERVIPFSIGKRYCLGQSLAEKEFFLFFAGLMQQFEFQRVPGAQLPPYSVDEVQVKGILRSAPPFEVILNERQ</sequence>
<dbReference type="PANTHER" id="PTHR24300:SF376">
    <property type="entry name" value="CYTOCHROME P450 15A1"/>
    <property type="match status" value="1"/>
</dbReference>
<dbReference type="GO" id="GO:0006082">
    <property type="term" value="P:organic acid metabolic process"/>
    <property type="evidence" value="ECO:0007669"/>
    <property type="project" value="TreeGrafter"/>
</dbReference>
<proteinExistence type="evidence at transcript level"/>
<evidence type="ECO:0000256" key="3">
    <source>
        <dbReference type="ARBA" id="ARBA00022617"/>
    </source>
</evidence>
<reference evidence="11" key="1">
    <citation type="journal article" date="2015" name="Environ. Sci. Technol.">
        <title>Identification of the Full 46 Cytochrome P450 (CYP) Complement and Modulation of CYP Expression in Response to Water-Accommodated Fractions of Crude Oil in the Cyclopoid Copepod Paracyclopina nana.</title>
        <authorList>
            <person name="Han J."/>
            <person name="Won E.J."/>
            <person name="Kim H.S."/>
            <person name="Nelson D.R."/>
            <person name="Lee S.J."/>
            <person name="Park H.G."/>
            <person name="Lee J.S."/>
        </authorList>
    </citation>
    <scope>NUCLEOTIDE SEQUENCE</scope>
</reference>
<dbReference type="PANTHER" id="PTHR24300">
    <property type="entry name" value="CYTOCHROME P450 508A4-RELATED"/>
    <property type="match status" value="1"/>
</dbReference>
<dbReference type="Gene3D" id="1.10.630.10">
    <property type="entry name" value="Cytochrome P450"/>
    <property type="match status" value="1"/>
</dbReference>
<organism evidence="11">
    <name type="scientific">Paracyclopina nana</name>
    <name type="common">Marine copepod</name>
    <dbReference type="NCBI Taxonomy" id="565004"/>
    <lineage>
        <taxon>Eukaryota</taxon>
        <taxon>Metazoa</taxon>
        <taxon>Ecdysozoa</taxon>
        <taxon>Arthropoda</taxon>
        <taxon>Crustacea</taxon>
        <taxon>Multicrustacea</taxon>
        <taxon>Hexanauplia</taxon>
        <taxon>Copepoda</taxon>
        <taxon>Cyclopoida</taxon>
        <taxon>Cyclopettidae</taxon>
        <taxon>Paracyclopina</taxon>
    </lineage>
</organism>
<dbReference type="AlphaFoldDB" id="A0A0F7J1U2"/>
<dbReference type="PROSITE" id="PS00086">
    <property type="entry name" value="CYTOCHROME_P450"/>
    <property type="match status" value="1"/>
</dbReference>
<name>A0A0F7J1U2_PARNA</name>
<dbReference type="EMBL" id="KP899578">
    <property type="protein sequence ID" value="AKH03510.1"/>
    <property type="molecule type" value="mRNA"/>
</dbReference>
<dbReference type="GO" id="GO:0016712">
    <property type="term" value="F:oxidoreductase activity, acting on paired donors, with incorporation or reduction of molecular oxygen, reduced flavin or flavoprotein as one donor, and incorporation of one atom of oxygen"/>
    <property type="evidence" value="ECO:0007669"/>
    <property type="project" value="TreeGrafter"/>
</dbReference>
<dbReference type="FunFam" id="1.10.630.10:FF:000036">
    <property type="entry name" value="CYtochrome P450 family"/>
    <property type="match status" value="1"/>
</dbReference>
<dbReference type="PRINTS" id="PR00385">
    <property type="entry name" value="P450"/>
</dbReference>
<keyword evidence="7 9" id="KW-0503">Monooxygenase</keyword>
<dbReference type="GO" id="GO:0005737">
    <property type="term" value="C:cytoplasm"/>
    <property type="evidence" value="ECO:0007669"/>
    <property type="project" value="TreeGrafter"/>
</dbReference>
<accession>A0A0F7J1U2</accession>
<dbReference type="InterPro" id="IPR001128">
    <property type="entry name" value="Cyt_P450"/>
</dbReference>
<feature type="binding site" description="axial binding residue" evidence="8">
    <location>
        <position position="459"/>
    </location>
    <ligand>
        <name>heme</name>
        <dbReference type="ChEBI" id="CHEBI:30413"/>
    </ligand>
    <ligandPart>
        <name>Fe</name>
        <dbReference type="ChEBI" id="CHEBI:18248"/>
    </ligandPart>
</feature>
<evidence type="ECO:0000256" key="4">
    <source>
        <dbReference type="ARBA" id="ARBA00022723"/>
    </source>
</evidence>
<dbReference type="InterPro" id="IPR050182">
    <property type="entry name" value="Cytochrome_P450_fam2"/>
</dbReference>
<dbReference type="PRINTS" id="PR00463">
    <property type="entry name" value="EP450I"/>
</dbReference>
<evidence type="ECO:0000256" key="2">
    <source>
        <dbReference type="ARBA" id="ARBA00010617"/>
    </source>
</evidence>
<dbReference type="SUPFAM" id="SSF48264">
    <property type="entry name" value="Cytochrome P450"/>
    <property type="match status" value="1"/>
</dbReference>
<evidence type="ECO:0000313" key="11">
    <source>
        <dbReference type="EMBL" id="AKH03510.1"/>
    </source>
</evidence>
<gene>
    <name evidence="11" type="primary">CYP3075A4</name>
</gene>
<dbReference type="InterPro" id="IPR017972">
    <property type="entry name" value="Cyt_P450_CS"/>
</dbReference>
<keyword evidence="4 8" id="KW-0479">Metal-binding</keyword>
<evidence type="ECO:0000256" key="10">
    <source>
        <dbReference type="SAM" id="SignalP"/>
    </source>
</evidence>
<keyword evidence="6 8" id="KW-0408">Iron</keyword>
<evidence type="ECO:0000256" key="7">
    <source>
        <dbReference type="ARBA" id="ARBA00023033"/>
    </source>
</evidence>
<comment type="similarity">
    <text evidence="2 9">Belongs to the cytochrome P450 family.</text>
</comment>
<feature type="signal peptide" evidence="10">
    <location>
        <begin position="1"/>
        <end position="23"/>
    </location>
</feature>